<dbReference type="InterPro" id="IPR013249">
    <property type="entry name" value="RNA_pol_sigma70_r4_t2"/>
</dbReference>
<dbReference type="InterPro" id="IPR007627">
    <property type="entry name" value="RNA_pol_sigma70_r2"/>
</dbReference>
<evidence type="ECO:0000256" key="1">
    <source>
        <dbReference type="ARBA" id="ARBA00010641"/>
    </source>
</evidence>
<evidence type="ECO:0000259" key="7">
    <source>
        <dbReference type="Pfam" id="PF08281"/>
    </source>
</evidence>
<comment type="caution">
    <text evidence="8">The sequence shown here is derived from an EMBL/GenBank/DDBJ whole genome shotgun (WGS) entry which is preliminary data.</text>
</comment>
<keyword evidence="4" id="KW-0238">DNA-binding</keyword>
<proteinExistence type="inferred from homology"/>
<dbReference type="RefSeq" id="WP_067895889.1">
    <property type="nucleotide sequence ID" value="NZ_VSFG01000001.1"/>
</dbReference>
<dbReference type="AlphaFoldDB" id="A0A5D0NV42"/>
<evidence type="ECO:0000313" key="9">
    <source>
        <dbReference type="Proteomes" id="UP000323380"/>
    </source>
</evidence>
<dbReference type="Gene3D" id="1.10.1740.10">
    <property type="match status" value="1"/>
</dbReference>
<dbReference type="InterPro" id="IPR013324">
    <property type="entry name" value="RNA_pol_sigma_r3/r4-like"/>
</dbReference>
<accession>A0A5D0NV42</accession>
<dbReference type="STRING" id="1220554.GCA_001552135_04966"/>
<dbReference type="SUPFAM" id="SSF88946">
    <property type="entry name" value="Sigma2 domain of RNA polymerase sigma factors"/>
    <property type="match status" value="1"/>
</dbReference>
<dbReference type="SUPFAM" id="SSF88659">
    <property type="entry name" value="Sigma3 and sigma4 domains of RNA polymerase sigma factors"/>
    <property type="match status" value="1"/>
</dbReference>
<evidence type="ECO:0000256" key="2">
    <source>
        <dbReference type="ARBA" id="ARBA00023015"/>
    </source>
</evidence>
<comment type="similarity">
    <text evidence="1">Belongs to the sigma-70 factor family. ECF subfamily.</text>
</comment>
<dbReference type="Pfam" id="PF08281">
    <property type="entry name" value="Sigma70_r4_2"/>
    <property type="match status" value="1"/>
</dbReference>
<keyword evidence="5" id="KW-0804">Transcription</keyword>
<gene>
    <name evidence="8" type="ORF">FXF69_02160</name>
</gene>
<evidence type="ECO:0000256" key="3">
    <source>
        <dbReference type="ARBA" id="ARBA00023082"/>
    </source>
</evidence>
<protein>
    <submittedName>
        <fullName evidence="8">Sigma-70 family RNA polymerase sigma factor</fullName>
    </submittedName>
</protein>
<dbReference type="GO" id="GO:0016987">
    <property type="term" value="F:sigma factor activity"/>
    <property type="evidence" value="ECO:0007669"/>
    <property type="project" value="UniProtKB-KW"/>
</dbReference>
<dbReference type="Pfam" id="PF04542">
    <property type="entry name" value="Sigma70_r2"/>
    <property type="match status" value="1"/>
</dbReference>
<dbReference type="InterPro" id="IPR013325">
    <property type="entry name" value="RNA_pol_sigma_r2"/>
</dbReference>
<dbReference type="NCBIfam" id="TIGR02937">
    <property type="entry name" value="sigma70-ECF"/>
    <property type="match status" value="1"/>
</dbReference>
<name>A0A5D0NV42_9ACTN</name>
<dbReference type="InterPro" id="IPR036388">
    <property type="entry name" value="WH-like_DNA-bd_sf"/>
</dbReference>
<feature type="domain" description="RNA polymerase sigma-70 region 2" evidence="6">
    <location>
        <begin position="28"/>
        <end position="82"/>
    </location>
</feature>
<evidence type="ECO:0000256" key="4">
    <source>
        <dbReference type="ARBA" id="ARBA00023125"/>
    </source>
</evidence>
<sequence length="170" mass="19432">MSPEEHAEPPPPEEFEARYGKLIDAQWPRLLALCLASGRSRAEAEDIVQEAFLRFHERHAHIDRPEPYLRVTVGRLLLRPVREYPRSDVDATTVTDRCDIDEFLGHDLIRTALEQLPSRQRRVFALALAGFTGGEIADLLCAEPATVRSNLRHAKATLRAWWAQHWGEPH</sequence>
<keyword evidence="2" id="KW-0805">Transcription regulation</keyword>
<reference evidence="8 9" key="1">
    <citation type="submission" date="2019-08" db="EMBL/GenBank/DDBJ databases">
        <title>Actinomadura sp. nov. CYP1-5 isolated from mountain soil.</title>
        <authorList>
            <person name="Songsumanus A."/>
            <person name="Kuncharoen N."/>
            <person name="Kudo T."/>
            <person name="Yuki M."/>
            <person name="Igarashi Y."/>
            <person name="Tanasupawat S."/>
        </authorList>
    </citation>
    <scope>NUCLEOTIDE SEQUENCE [LARGE SCALE GENOMIC DNA]</scope>
    <source>
        <strain evidence="8 9">JCM 14158</strain>
    </source>
</reference>
<dbReference type="InterPro" id="IPR039425">
    <property type="entry name" value="RNA_pol_sigma-70-like"/>
</dbReference>
<dbReference type="PANTHER" id="PTHR43133">
    <property type="entry name" value="RNA POLYMERASE ECF-TYPE SIGMA FACTO"/>
    <property type="match status" value="1"/>
</dbReference>
<feature type="domain" description="RNA polymerase sigma factor 70 region 4 type 2" evidence="7">
    <location>
        <begin position="107"/>
        <end position="158"/>
    </location>
</feature>
<dbReference type="Gene3D" id="1.10.10.10">
    <property type="entry name" value="Winged helix-like DNA-binding domain superfamily/Winged helix DNA-binding domain"/>
    <property type="match status" value="1"/>
</dbReference>
<organism evidence="8 9">
    <name type="scientific">Actinomadura chibensis</name>
    <dbReference type="NCBI Taxonomy" id="392828"/>
    <lineage>
        <taxon>Bacteria</taxon>
        <taxon>Bacillati</taxon>
        <taxon>Actinomycetota</taxon>
        <taxon>Actinomycetes</taxon>
        <taxon>Streptosporangiales</taxon>
        <taxon>Thermomonosporaceae</taxon>
        <taxon>Actinomadura</taxon>
    </lineage>
</organism>
<dbReference type="Proteomes" id="UP000323380">
    <property type="component" value="Unassembled WGS sequence"/>
</dbReference>
<keyword evidence="3" id="KW-0731">Sigma factor</keyword>
<evidence type="ECO:0000256" key="5">
    <source>
        <dbReference type="ARBA" id="ARBA00023163"/>
    </source>
</evidence>
<dbReference type="GO" id="GO:0006352">
    <property type="term" value="P:DNA-templated transcription initiation"/>
    <property type="evidence" value="ECO:0007669"/>
    <property type="project" value="InterPro"/>
</dbReference>
<dbReference type="PANTHER" id="PTHR43133:SF8">
    <property type="entry name" value="RNA POLYMERASE SIGMA FACTOR HI_1459-RELATED"/>
    <property type="match status" value="1"/>
</dbReference>
<dbReference type="InterPro" id="IPR014284">
    <property type="entry name" value="RNA_pol_sigma-70_dom"/>
</dbReference>
<keyword evidence="9" id="KW-1185">Reference proteome</keyword>
<evidence type="ECO:0000313" key="8">
    <source>
        <dbReference type="EMBL" id="TYB48058.1"/>
    </source>
</evidence>
<dbReference type="EMBL" id="VSFG01000001">
    <property type="protein sequence ID" value="TYB48058.1"/>
    <property type="molecule type" value="Genomic_DNA"/>
</dbReference>
<evidence type="ECO:0000259" key="6">
    <source>
        <dbReference type="Pfam" id="PF04542"/>
    </source>
</evidence>
<dbReference type="GO" id="GO:0003677">
    <property type="term" value="F:DNA binding"/>
    <property type="evidence" value="ECO:0007669"/>
    <property type="project" value="UniProtKB-KW"/>
</dbReference>